<evidence type="ECO:0000256" key="1">
    <source>
        <dbReference type="SAM" id="Phobius"/>
    </source>
</evidence>
<reference evidence="2 3" key="1">
    <citation type="submission" date="2019-03" db="EMBL/GenBank/DDBJ databases">
        <title>Genomic Encyclopedia of Type Strains, Phase IV (KMG-IV): sequencing the most valuable type-strain genomes for metagenomic binning, comparative biology and taxonomic classification.</title>
        <authorList>
            <person name="Goeker M."/>
        </authorList>
    </citation>
    <scope>NUCLEOTIDE SEQUENCE [LARGE SCALE GENOMIC DNA]</scope>
    <source>
        <strain evidence="2 3">DSM 25082</strain>
    </source>
</reference>
<accession>A0A4R6N9F1</accession>
<dbReference type="RefSeq" id="WP_133602745.1">
    <property type="nucleotide sequence ID" value="NZ_JAUFPJ010000002.1"/>
</dbReference>
<comment type="caution">
    <text evidence="2">The sequence shown here is derived from an EMBL/GenBank/DDBJ whole genome shotgun (WGS) entry which is preliminary data.</text>
</comment>
<proteinExistence type="predicted"/>
<keyword evidence="1" id="KW-0812">Transmembrane</keyword>
<keyword evidence="3" id="KW-1185">Reference proteome</keyword>
<organism evidence="2 3">
    <name type="scientific">Roseateles asaccharophilus</name>
    <dbReference type="NCBI Taxonomy" id="582607"/>
    <lineage>
        <taxon>Bacteria</taxon>
        <taxon>Pseudomonadati</taxon>
        <taxon>Pseudomonadota</taxon>
        <taxon>Betaproteobacteria</taxon>
        <taxon>Burkholderiales</taxon>
        <taxon>Sphaerotilaceae</taxon>
        <taxon>Roseateles</taxon>
    </lineage>
</organism>
<dbReference type="InterPro" id="IPR022109">
    <property type="entry name" value="DUF3649"/>
</dbReference>
<dbReference type="OrthoDB" id="8913106at2"/>
<gene>
    <name evidence="2" type="ORF">DFR39_102373</name>
</gene>
<keyword evidence="1" id="KW-1133">Transmembrane helix</keyword>
<evidence type="ECO:0000313" key="2">
    <source>
        <dbReference type="EMBL" id="TDP11985.1"/>
    </source>
</evidence>
<sequence>MSKTSAGAQAACGRSAAAWRYRGAVFSRALAALLGGYLLAAAVAAACAVHFPGLLGAARSEATVGGAMLAYLIYALAFMTAFACRSAWRAWAWMLGPALLLGASVLLPLWF</sequence>
<evidence type="ECO:0000313" key="3">
    <source>
        <dbReference type="Proteomes" id="UP000295357"/>
    </source>
</evidence>
<dbReference type="Pfam" id="PF12365">
    <property type="entry name" value="DUF3649"/>
    <property type="match status" value="1"/>
</dbReference>
<dbReference type="Proteomes" id="UP000295357">
    <property type="component" value="Unassembled WGS sequence"/>
</dbReference>
<feature type="transmembrane region" description="Helical" evidence="1">
    <location>
        <begin position="63"/>
        <end position="84"/>
    </location>
</feature>
<name>A0A4R6N9F1_9BURK</name>
<dbReference type="EMBL" id="SNXE01000002">
    <property type="protein sequence ID" value="TDP11985.1"/>
    <property type="molecule type" value="Genomic_DNA"/>
</dbReference>
<keyword evidence="1" id="KW-0472">Membrane</keyword>
<feature type="transmembrane region" description="Helical" evidence="1">
    <location>
        <begin position="29"/>
        <end position="51"/>
    </location>
</feature>
<feature type="transmembrane region" description="Helical" evidence="1">
    <location>
        <begin position="91"/>
        <end position="110"/>
    </location>
</feature>
<dbReference type="AlphaFoldDB" id="A0A4R6N9F1"/>
<protein>
    <submittedName>
        <fullName evidence="2">Uncharacterized protein DUF3649</fullName>
    </submittedName>
</protein>